<evidence type="ECO:0000256" key="5">
    <source>
        <dbReference type="ARBA" id="ARBA00022430"/>
    </source>
</evidence>
<keyword evidence="10" id="KW-0460">Magnesium</keyword>
<dbReference type="InterPro" id="IPR054692">
    <property type="entry name" value="LeuA-like_post-cat"/>
</dbReference>
<dbReference type="PROSITE" id="PS00816">
    <property type="entry name" value="AIPM_HOMOCIT_SYNTH_2"/>
    <property type="match status" value="1"/>
</dbReference>
<dbReference type="HAMAP" id="MF_00572">
    <property type="entry name" value="LeuA_type2"/>
    <property type="match status" value="1"/>
</dbReference>
<reference evidence="13 14" key="1">
    <citation type="submission" date="2019-06" db="EMBL/GenBank/DDBJ databases">
        <title>Sequencing the genomes of 1000 actinobacteria strains.</title>
        <authorList>
            <person name="Klenk H.-P."/>
        </authorList>
    </citation>
    <scope>NUCLEOTIDE SEQUENCE [LARGE SCALE GENOMIC DNA]</scope>
    <source>
        <strain evidence="13 14">DSM 19828</strain>
    </source>
</reference>
<evidence type="ECO:0000313" key="14">
    <source>
        <dbReference type="Proteomes" id="UP000320806"/>
    </source>
</evidence>
<keyword evidence="14" id="KW-1185">Reference proteome</keyword>
<keyword evidence="8 10" id="KW-0479">Metal-binding</keyword>
<comment type="catalytic activity">
    <reaction evidence="1 10">
        <text>3-methyl-2-oxobutanoate + acetyl-CoA + H2O = (2S)-2-isopropylmalate + CoA + H(+)</text>
        <dbReference type="Rhea" id="RHEA:21524"/>
        <dbReference type="ChEBI" id="CHEBI:1178"/>
        <dbReference type="ChEBI" id="CHEBI:11851"/>
        <dbReference type="ChEBI" id="CHEBI:15377"/>
        <dbReference type="ChEBI" id="CHEBI:15378"/>
        <dbReference type="ChEBI" id="CHEBI:57287"/>
        <dbReference type="ChEBI" id="CHEBI:57288"/>
        <dbReference type="EC" id="2.3.3.13"/>
    </reaction>
</comment>
<dbReference type="GO" id="GO:0003852">
    <property type="term" value="F:2-isopropylmalate synthase activity"/>
    <property type="evidence" value="ECO:0007669"/>
    <property type="project" value="UniProtKB-UniRule"/>
</dbReference>
<dbReference type="InterPro" id="IPR013785">
    <property type="entry name" value="Aldolase_TIM"/>
</dbReference>
<feature type="binding site" evidence="10">
    <location>
        <position position="303"/>
    </location>
    <ligand>
        <name>Mg(2+)</name>
        <dbReference type="ChEBI" id="CHEBI:18420"/>
    </ligand>
</feature>
<evidence type="ECO:0000256" key="9">
    <source>
        <dbReference type="ARBA" id="ARBA00023304"/>
    </source>
</evidence>
<dbReference type="GO" id="GO:0005737">
    <property type="term" value="C:cytoplasm"/>
    <property type="evidence" value="ECO:0007669"/>
    <property type="project" value="UniProtKB-SubCell"/>
</dbReference>
<dbReference type="GO" id="GO:0009098">
    <property type="term" value="P:L-leucine biosynthetic process"/>
    <property type="evidence" value="ECO:0007669"/>
    <property type="project" value="UniProtKB-UniRule"/>
</dbReference>
<dbReference type="InterPro" id="IPR036230">
    <property type="entry name" value="LeuA_allosteric_dom_sf"/>
</dbReference>
<dbReference type="UniPathway" id="UPA00048">
    <property type="reaction ID" value="UER00070"/>
</dbReference>
<dbReference type="Gene3D" id="3.20.20.70">
    <property type="entry name" value="Aldolase class I"/>
    <property type="match status" value="1"/>
</dbReference>
<comment type="subcellular location">
    <subcellularLocation>
        <location evidence="10">Cytoplasm</location>
    </subcellularLocation>
</comment>
<feature type="region of interest" description="Regulatory domain" evidence="10">
    <location>
        <begin position="470"/>
        <end position="595"/>
    </location>
</feature>
<dbReference type="NCBIfam" id="TIGR00970">
    <property type="entry name" value="leuA_yeast"/>
    <property type="match status" value="1"/>
</dbReference>
<dbReference type="SUPFAM" id="SSF89000">
    <property type="entry name" value="post-HMGL domain-like"/>
    <property type="match status" value="1"/>
</dbReference>
<evidence type="ECO:0000256" key="6">
    <source>
        <dbReference type="ARBA" id="ARBA00022605"/>
    </source>
</evidence>
<evidence type="ECO:0000256" key="4">
    <source>
        <dbReference type="ARBA" id="ARBA00012973"/>
    </source>
</evidence>
<feature type="region of interest" description="Disordered" evidence="11">
    <location>
        <begin position="1"/>
        <end position="22"/>
    </location>
</feature>
<comment type="similarity">
    <text evidence="3 10">Belongs to the alpha-IPM synthase/homocitrate synthase family. LeuA type 2 subfamily.</text>
</comment>
<dbReference type="Proteomes" id="UP000320806">
    <property type="component" value="Unassembled WGS sequence"/>
</dbReference>
<comment type="function">
    <text evidence="10">Catalyzes the condensation of the acetyl group of acetyl-CoA with 3-methyl-2-oxobutanoate (2-ketoisovalerate) to form 3-carboxy-3-hydroxy-4-methylpentanoate (2-isopropylmalate).</text>
</comment>
<keyword evidence="5 10" id="KW-0432">Leucine biosynthesis</keyword>
<dbReference type="GO" id="GO:0000287">
    <property type="term" value="F:magnesium ion binding"/>
    <property type="evidence" value="ECO:0007669"/>
    <property type="project" value="UniProtKB-UniRule"/>
</dbReference>
<dbReference type="InterPro" id="IPR039371">
    <property type="entry name" value="LeuA_N_DRE-TIM"/>
</dbReference>
<dbReference type="SUPFAM" id="SSF51569">
    <property type="entry name" value="Aldolase"/>
    <property type="match status" value="1"/>
</dbReference>
<evidence type="ECO:0000256" key="1">
    <source>
        <dbReference type="ARBA" id="ARBA00000064"/>
    </source>
</evidence>
<dbReference type="CDD" id="cd07942">
    <property type="entry name" value="DRE_TIM_LeuA"/>
    <property type="match status" value="1"/>
</dbReference>
<keyword evidence="9 10" id="KW-0100">Branched-chain amino acid biosynthesis</keyword>
<organism evidence="13 14">
    <name type="scientific">Yimella lutea</name>
    <dbReference type="NCBI Taxonomy" id="587872"/>
    <lineage>
        <taxon>Bacteria</taxon>
        <taxon>Bacillati</taxon>
        <taxon>Actinomycetota</taxon>
        <taxon>Actinomycetes</taxon>
        <taxon>Micrococcales</taxon>
        <taxon>Dermacoccaceae</taxon>
        <taxon>Yimella</taxon>
    </lineage>
</organism>
<dbReference type="InterPro" id="IPR013709">
    <property type="entry name" value="2-isopropylmalate_synth_dimer"/>
</dbReference>
<keyword evidence="7 10" id="KW-0808">Transferase</keyword>
<comment type="subunit">
    <text evidence="10">Homodimer.</text>
</comment>
<dbReference type="Pfam" id="PF22615">
    <property type="entry name" value="IPMS_D2"/>
    <property type="match status" value="1"/>
</dbReference>
<sequence>MPGPSPAPTPSERQMIFPQQPSGMPAAKYVPFDQQIKVELPDRTWPDKLITKAPRWCAVDLRDGNQALIDPMNSERKMRMFKLLVRMGYKEIEVGFPSASQTDYDFCRELIEGGHIPDDVTIQVLTQCRDHLVERTFDAIKGAKTAIVHFYNSTSVLQRRVVFGLDQDGIVDIALQGARLCKKLEETIPETKVFYEYSPESYTGTELEFAVRVCNEVIDVIDPTPDHKMIINLPATVEMATPNVYADSIEWMIRHLERRESLVVSLHPHNDRGEGVAAAELGYLAGADRIEGCLFGNGERTGNVCLVTLGMNLYSQGVDPEIDFSDMDEIRRTVEHCNQLKVPERHPWGGDLVYTAFSGSHQDAIKKGFEDMDRQVSESGKQLDELVWGVPYLPIDPHDIGRSYEAVVRVNSQSGKGGSAYILKSEYGLDMPKRLQIEFSGVVQKRTDSEGGEVSPAQLYQLFSDEYLPSLDPSSDGWGRFRPIGHTIESGSEGRDHIKAQLLDRGEEIMIEGWGNGPIAAFVDALSTVGIDLRVLDYAEHAMSAGGDAKAASYVEVAIGERVLWGVGVHGSIVKASLTAILSAVNRAERDTVAG</sequence>
<dbReference type="SMART" id="SM00917">
    <property type="entry name" value="LeuA_dimer"/>
    <property type="match status" value="1"/>
</dbReference>
<dbReference type="AlphaFoldDB" id="A0A542EIN8"/>
<evidence type="ECO:0000256" key="8">
    <source>
        <dbReference type="ARBA" id="ARBA00022723"/>
    </source>
</evidence>
<evidence type="ECO:0000256" key="10">
    <source>
        <dbReference type="HAMAP-Rule" id="MF_00572"/>
    </source>
</evidence>
<dbReference type="FunFam" id="3.20.20.70:FF:000045">
    <property type="entry name" value="2-isopropylmalate synthase"/>
    <property type="match status" value="1"/>
</dbReference>
<dbReference type="PANTHER" id="PTHR46911:SF1">
    <property type="entry name" value="2-ISOPROPYLMALATE SYNTHASE"/>
    <property type="match status" value="1"/>
</dbReference>
<accession>A0A542EIN8</accession>
<keyword evidence="10" id="KW-0963">Cytoplasm</keyword>
<dbReference type="EMBL" id="VFMO01000001">
    <property type="protein sequence ID" value="TQJ15179.1"/>
    <property type="molecule type" value="Genomic_DNA"/>
</dbReference>
<dbReference type="NCBIfam" id="NF002991">
    <property type="entry name" value="PRK03739.1"/>
    <property type="match status" value="1"/>
</dbReference>
<gene>
    <name evidence="10" type="primary">leuA</name>
    <name evidence="13" type="ORF">FB459_2709</name>
</gene>
<protein>
    <recommendedName>
        <fullName evidence="4 10">2-isopropylmalate synthase</fullName>
        <ecNumber evidence="4 10">2.3.3.13</ecNumber>
    </recommendedName>
    <alternativeName>
        <fullName evidence="10">Alpha-IPM synthase</fullName>
    </alternativeName>
    <alternativeName>
        <fullName evidence="10">Alpha-isopropylmalate synthase</fullName>
    </alternativeName>
</protein>
<dbReference type="InterPro" id="IPR000891">
    <property type="entry name" value="PYR_CT"/>
</dbReference>
<comment type="cofactor">
    <cofactor evidence="10">
        <name>Mg(2+)</name>
        <dbReference type="ChEBI" id="CHEBI:18420"/>
    </cofactor>
</comment>
<comment type="caution">
    <text evidence="13">The sequence shown here is derived from an EMBL/GenBank/DDBJ whole genome shotgun (WGS) entry which is preliminary data.</text>
</comment>
<evidence type="ECO:0000256" key="3">
    <source>
        <dbReference type="ARBA" id="ARBA00009767"/>
    </source>
</evidence>
<dbReference type="Pfam" id="PF00682">
    <property type="entry name" value="HMGL-like"/>
    <property type="match status" value="1"/>
</dbReference>
<evidence type="ECO:0000256" key="11">
    <source>
        <dbReference type="SAM" id="MobiDB-lite"/>
    </source>
</evidence>
<evidence type="ECO:0000259" key="12">
    <source>
        <dbReference type="PROSITE" id="PS50991"/>
    </source>
</evidence>
<feature type="binding site" evidence="10">
    <location>
        <position position="63"/>
    </location>
    <ligand>
        <name>Mg(2+)</name>
        <dbReference type="ChEBI" id="CHEBI:18420"/>
    </ligand>
</feature>
<dbReference type="InterPro" id="IPR005668">
    <property type="entry name" value="IPM_Synthase"/>
</dbReference>
<evidence type="ECO:0000256" key="2">
    <source>
        <dbReference type="ARBA" id="ARBA00004689"/>
    </source>
</evidence>
<keyword evidence="6 10" id="KW-0028">Amino-acid biosynthesis</keyword>
<feature type="binding site" evidence="10">
    <location>
        <position position="267"/>
    </location>
    <ligand>
        <name>Mg(2+)</name>
        <dbReference type="ChEBI" id="CHEBI:18420"/>
    </ligand>
</feature>
<feature type="binding site" evidence="10">
    <location>
        <position position="269"/>
    </location>
    <ligand>
        <name>Mg(2+)</name>
        <dbReference type="ChEBI" id="CHEBI:18420"/>
    </ligand>
</feature>
<proteinExistence type="inferred from homology"/>
<name>A0A542EIN8_9MICO</name>
<dbReference type="PANTHER" id="PTHR46911">
    <property type="match status" value="1"/>
</dbReference>
<dbReference type="EC" id="2.3.3.13" evidence="4 10"/>
<evidence type="ECO:0000313" key="13">
    <source>
        <dbReference type="EMBL" id="TQJ15179.1"/>
    </source>
</evidence>
<dbReference type="GO" id="GO:0003985">
    <property type="term" value="F:acetyl-CoA C-acetyltransferase activity"/>
    <property type="evidence" value="ECO:0007669"/>
    <property type="project" value="UniProtKB-UniRule"/>
</dbReference>
<dbReference type="Gene3D" id="3.30.160.270">
    <property type="match status" value="1"/>
</dbReference>
<dbReference type="Pfam" id="PF08502">
    <property type="entry name" value="LeuA_dimer"/>
    <property type="match status" value="1"/>
</dbReference>
<dbReference type="PROSITE" id="PS00815">
    <property type="entry name" value="AIPM_HOMOCIT_SYNTH_1"/>
    <property type="match status" value="1"/>
</dbReference>
<comment type="pathway">
    <text evidence="2 10">Amino-acid biosynthesis; L-leucine biosynthesis; L-leucine from 3-methyl-2-oxobutanoate: step 1/4.</text>
</comment>
<dbReference type="SUPFAM" id="SSF110921">
    <property type="entry name" value="2-isopropylmalate synthase LeuA, allosteric (dimerisation) domain"/>
    <property type="match status" value="1"/>
</dbReference>
<dbReference type="PROSITE" id="PS50991">
    <property type="entry name" value="PYR_CT"/>
    <property type="match status" value="1"/>
</dbReference>
<evidence type="ECO:0000256" key="7">
    <source>
        <dbReference type="ARBA" id="ARBA00022679"/>
    </source>
</evidence>
<dbReference type="InterPro" id="IPR002034">
    <property type="entry name" value="AIPM/Hcit_synth_CS"/>
</dbReference>
<feature type="domain" description="Pyruvate carboxyltransferase" evidence="12">
    <location>
        <begin position="54"/>
        <end position="328"/>
    </location>
</feature>